<evidence type="ECO:0000313" key="1">
    <source>
        <dbReference type="EMBL" id="GGU65912.1"/>
    </source>
</evidence>
<dbReference type="Proteomes" id="UP000636661">
    <property type="component" value="Unassembled WGS sequence"/>
</dbReference>
<reference evidence="1" key="1">
    <citation type="journal article" date="2014" name="Int. J. Syst. Evol. Microbiol.">
        <title>Complete genome sequence of Corynebacterium casei LMG S-19264T (=DSM 44701T), isolated from a smear-ripened cheese.</title>
        <authorList>
            <consortium name="US DOE Joint Genome Institute (JGI-PGF)"/>
            <person name="Walter F."/>
            <person name="Albersmeier A."/>
            <person name="Kalinowski J."/>
            <person name="Ruckert C."/>
        </authorList>
    </citation>
    <scope>NUCLEOTIDE SEQUENCE</scope>
    <source>
        <strain evidence="1">JCM 4391</strain>
    </source>
</reference>
<accession>A0A918M8A9</accession>
<keyword evidence="2" id="KW-1185">Reference proteome</keyword>
<protein>
    <submittedName>
        <fullName evidence="1">Uncharacterized protein</fullName>
    </submittedName>
</protein>
<dbReference type="EMBL" id="BMTP01000026">
    <property type="protein sequence ID" value="GGU65912.1"/>
    <property type="molecule type" value="Genomic_DNA"/>
</dbReference>
<name>A0A918M8A9_9ACTN</name>
<dbReference type="SUPFAM" id="SSF52113">
    <property type="entry name" value="BRCT domain"/>
    <property type="match status" value="1"/>
</dbReference>
<evidence type="ECO:0000313" key="2">
    <source>
        <dbReference type="Proteomes" id="UP000636661"/>
    </source>
</evidence>
<organism evidence="1 2">
    <name type="scientific">Streptomyces lavendofoliae</name>
    <dbReference type="NCBI Taxonomy" id="67314"/>
    <lineage>
        <taxon>Bacteria</taxon>
        <taxon>Bacillati</taxon>
        <taxon>Actinomycetota</taxon>
        <taxon>Actinomycetes</taxon>
        <taxon>Kitasatosporales</taxon>
        <taxon>Streptomycetaceae</taxon>
        <taxon>Streptomyces</taxon>
    </lineage>
</organism>
<dbReference type="AlphaFoldDB" id="A0A918M8A9"/>
<comment type="caution">
    <text evidence="1">The sequence shown here is derived from an EMBL/GenBank/DDBJ whole genome shotgun (WGS) entry which is preliminary data.</text>
</comment>
<proteinExistence type="predicted"/>
<reference evidence="1" key="2">
    <citation type="submission" date="2020-09" db="EMBL/GenBank/DDBJ databases">
        <authorList>
            <person name="Sun Q."/>
            <person name="Ohkuma M."/>
        </authorList>
    </citation>
    <scope>NUCLEOTIDE SEQUENCE</scope>
    <source>
        <strain evidence="1">JCM 4391</strain>
    </source>
</reference>
<dbReference type="RefSeq" id="WP_229891774.1">
    <property type="nucleotide sequence ID" value="NZ_BMTP01000026.1"/>
</dbReference>
<sequence>MDGKLCDGWVHSLNGQTLCFTGKVLIDGAWTVRKDCEEIAQQLGASWKSDFSRKITVFVHGDLASQAVTDPHREYSKKLVRAAWERDRGYHVCVVDGDGFADLIDGHPARCRELQRAHGIDDHVLVLPQTGDGILGGPLQQHRVGRHEPGALALDLAHLDKGTEAHESTIAALIEHLARQHVELRGHARNAPRFDAGWSRGDDVFIAEVKSLTGASEDQQIRLGIGQVLYYAHQLQLARTRGRVRPVLVLEKQPTDPRWTSLAETSGILLTWAPDFAGC</sequence>
<dbReference type="InterPro" id="IPR036420">
    <property type="entry name" value="BRCT_dom_sf"/>
</dbReference>
<dbReference type="Gene3D" id="3.40.50.10190">
    <property type="entry name" value="BRCT domain"/>
    <property type="match status" value="1"/>
</dbReference>
<gene>
    <name evidence="1" type="ORF">GCM10010274_63210</name>
</gene>